<dbReference type="EMBL" id="SEYY01014819">
    <property type="protein sequence ID" value="KAB7500201.1"/>
    <property type="molecule type" value="Genomic_DNA"/>
</dbReference>
<evidence type="ECO:0000313" key="2">
    <source>
        <dbReference type="Proteomes" id="UP000326759"/>
    </source>
</evidence>
<comment type="caution">
    <text evidence="1">The sequence shown here is derived from an EMBL/GenBank/DDBJ whole genome shotgun (WGS) entry which is preliminary data.</text>
</comment>
<protein>
    <submittedName>
        <fullName evidence="1">Uncharacterized protein</fullName>
    </submittedName>
</protein>
<accession>A0A5N5T138</accession>
<proteinExistence type="predicted"/>
<name>A0A5N5T138_9CRUS</name>
<gene>
    <name evidence="1" type="ORF">Anas_14675</name>
</gene>
<organism evidence="1 2">
    <name type="scientific">Armadillidium nasatum</name>
    <dbReference type="NCBI Taxonomy" id="96803"/>
    <lineage>
        <taxon>Eukaryota</taxon>
        <taxon>Metazoa</taxon>
        <taxon>Ecdysozoa</taxon>
        <taxon>Arthropoda</taxon>
        <taxon>Crustacea</taxon>
        <taxon>Multicrustacea</taxon>
        <taxon>Malacostraca</taxon>
        <taxon>Eumalacostraca</taxon>
        <taxon>Peracarida</taxon>
        <taxon>Isopoda</taxon>
        <taxon>Oniscidea</taxon>
        <taxon>Crinocheta</taxon>
        <taxon>Armadillidiidae</taxon>
        <taxon>Armadillidium</taxon>
    </lineage>
</organism>
<evidence type="ECO:0000313" key="1">
    <source>
        <dbReference type="EMBL" id="KAB7500201.1"/>
    </source>
</evidence>
<sequence>MYPANNSNSIHSLIINIFYLPMDLTRLKGIKILMMKSFERLIQSNCKVIDMIVFNVSIILFKRIEKTWKKLNTNGLISNHVVNFRSFKIDFLIKFLDKLFILEILFKRIEQTWKKLNTNGKYFKSKIYNILFKRIEQNLEEIKYKRLRLELILVYRNALF</sequence>
<reference evidence="1 2" key="1">
    <citation type="journal article" date="2019" name="PLoS Biol.">
        <title>Sex chromosomes control vertical transmission of feminizing Wolbachia symbionts in an isopod.</title>
        <authorList>
            <person name="Becking T."/>
            <person name="Chebbi M.A."/>
            <person name="Giraud I."/>
            <person name="Moumen B."/>
            <person name="Laverre T."/>
            <person name="Caubet Y."/>
            <person name="Peccoud J."/>
            <person name="Gilbert C."/>
            <person name="Cordaux R."/>
        </authorList>
    </citation>
    <scope>NUCLEOTIDE SEQUENCE [LARGE SCALE GENOMIC DNA]</scope>
    <source>
        <strain evidence="1">ANa2</strain>
        <tissue evidence="1">Whole body excluding digestive tract and cuticle</tissue>
    </source>
</reference>
<dbReference type="AlphaFoldDB" id="A0A5N5T138"/>
<dbReference type="Proteomes" id="UP000326759">
    <property type="component" value="Unassembled WGS sequence"/>
</dbReference>
<keyword evidence="2" id="KW-1185">Reference proteome</keyword>